<dbReference type="Gene3D" id="1.10.286.20">
    <property type="match status" value="1"/>
</dbReference>
<dbReference type="STRING" id="478820.A0A196S8D6"/>
<organism evidence="6 7">
    <name type="scientific">Blastocystis sp. subtype 1 (strain ATCC 50177 / NandII)</name>
    <dbReference type="NCBI Taxonomy" id="478820"/>
    <lineage>
        <taxon>Eukaryota</taxon>
        <taxon>Sar</taxon>
        <taxon>Stramenopiles</taxon>
        <taxon>Bigyra</taxon>
        <taxon>Opalozoa</taxon>
        <taxon>Opalinata</taxon>
        <taxon>Blastocystidae</taxon>
        <taxon>Blastocystis</taxon>
    </lineage>
</organism>
<name>A0A196S8D6_BLAHN</name>
<dbReference type="Gene3D" id="1.10.8.10">
    <property type="entry name" value="DNA helicase RuvA subunit, C-terminal domain"/>
    <property type="match status" value="1"/>
</dbReference>
<keyword evidence="2 4" id="KW-0251">Elongation factor</keyword>
<dbReference type="SUPFAM" id="SSF54713">
    <property type="entry name" value="Elongation factor Ts (EF-Ts), dimerisation domain"/>
    <property type="match status" value="2"/>
</dbReference>
<evidence type="ECO:0000256" key="4">
    <source>
        <dbReference type="HAMAP-Rule" id="MF_03135"/>
    </source>
</evidence>
<protein>
    <recommendedName>
        <fullName evidence="4">Elongation factor Ts, mitochondrial</fullName>
        <shortName evidence="4">EF-Ts</shortName>
        <shortName evidence="4">EF-TsMt</shortName>
    </recommendedName>
</protein>
<dbReference type="GO" id="GO:0003746">
    <property type="term" value="F:translation elongation factor activity"/>
    <property type="evidence" value="ECO:0007669"/>
    <property type="project" value="UniProtKB-UniRule"/>
</dbReference>
<dbReference type="Pfam" id="PF00889">
    <property type="entry name" value="EF_TS"/>
    <property type="match status" value="1"/>
</dbReference>
<dbReference type="HAMAP" id="MF_00050">
    <property type="entry name" value="EF_Ts"/>
    <property type="match status" value="1"/>
</dbReference>
<evidence type="ECO:0000256" key="2">
    <source>
        <dbReference type="ARBA" id="ARBA00022768"/>
    </source>
</evidence>
<gene>
    <name evidence="6" type="ORF">AV274_4968</name>
</gene>
<dbReference type="Proteomes" id="UP000078348">
    <property type="component" value="Unassembled WGS sequence"/>
</dbReference>
<dbReference type="GO" id="GO:0070125">
    <property type="term" value="P:mitochondrial translational elongation"/>
    <property type="evidence" value="ECO:0007669"/>
    <property type="project" value="TreeGrafter"/>
</dbReference>
<evidence type="ECO:0000256" key="1">
    <source>
        <dbReference type="ARBA" id="ARBA00005532"/>
    </source>
</evidence>
<evidence type="ECO:0000259" key="5">
    <source>
        <dbReference type="Pfam" id="PF00889"/>
    </source>
</evidence>
<dbReference type="FunFam" id="1.10.8.10:FF:000001">
    <property type="entry name" value="Elongation factor Ts"/>
    <property type="match status" value="1"/>
</dbReference>
<keyword evidence="4" id="KW-0496">Mitochondrion</keyword>
<accession>A0A196S8D6</accession>
<dbReference type="SUPFAM" id="SSF46934">
    <property type="entry name" value="UBA-like"/>
    <property type="match status" value="1"/>
</dbReference>
<comment type="similarity">
    <text evidence="1 4">Belongs to the EF-Ts family.</text>
</comment>
<proteinExistence type="inferred from homology"/>
<evidence type="ECO:0000313" key="6">
    <source>
        <dbReference type="EMBL" id="OAO13293.1"/>
    </source>
</evidence>
<comment type="function">
    <text evidence="4">Associates with the EF-Tu.GDP complex and induces the exchange of GDP to GTP. It remains bound to the aminoacyl-tRNA.EF-Tu.GTP complex up to the GTP hydrolysis stage on the ribosome.</text>
</comment>
<evidence type="ECO:0000313" key="7">
    <source>
        <dbReference type="Proteomes" id="UP000078348"/>
    </source>
</evidence>
<dbReference type="InterPro" id="IPR014039">
    <property type="entry name" value="Transl_elong_EFTs/EF1B_dimer"/>
</dbReference>
<evidence type="ECO:0000256" key="3">
    <source>
        <dbReference type="ARBA" id="ARBA00022917"/>
    </source>
</evidence>
<dbReference type="GO" id="GO:0005739">
    <property type="term" value="C:mitochondrion"/>
    <property type="evidence" value="ECO:0007669"/>
    <property type="project" value="UniProtKB-SubCell"/>
</dbReference>
<keyword evidence="3 4" id="KW-0648">Protein biosynthesis</keyword>
<dbReference type="PANTHER" id="PTHR11741:SF0">
    <property type="entry name" value="ELONGATION FACTOR TS, MITOCHONDRIAL"/>
    <property type="match status" value="1"/>
</dbReference>
<dbReference type="InterPro" id="IPR009060">
    <property type="entry name" value="UBA-like_sf"/>
</dbReference>
<dbReference type="PANTHER" id="PTHR11741">
    <property type="entry name" value="ELONGATION FACTOR TS"/>
    <property type="match status" value="1"/>
</dbReference>
<sequence>MIARAFPSKLVRLTFVSHFSTVTAAMVKQLRELTGAPMMDCKKALQHESVNGNLEKAVEVLRKQGMKRVNKVSSRTTQQGVVASMIQGKKGVMIELDCETDFVARNEVFQKLASEISNTVFTTGITAVEDVQKQALPSGLTVGDHLKEVIAKLGENIVLNRCACVEAPENGLLCGYTHNAVGANMGQIAALVSFKFDGDASKVDSEALRKVGMHIAAANPAYLTRSEVPSEKLDKERALIMETVKKLNKPEKIVNRMVEGKLGEFYKQFVLMDQLFILDEKQGSITKYVQKIAKEAGCKISIDRFVRMQVGNK</sequence>
<reference evidence="6 7" key="1">
    <citation type="submission" date="2016-05" db="EMBL/GenBank/DDBJ databases">
        <title>Nuclear genome of Blastocystis sp. subtype 1 NandII.</title>
        <authorList>
            <person name="Gentekaki E."/>
            <person name="Curtis B."/>
            <person name="Stairs C."/>
            <person name="Eme L."/>
            <person name="Herman E."/>
            <person name="Klimes V."/>
            <person name="Arias M.C."/>
            <person name="Elias M."/>
            <person name="Hilliou F."/>
            <person name="Klute M."/>
            <person name="Malik S.-B."/>
            <person name="Pightling A."/>
            <person name="Rachubinski R."/>
            <person name="Salas D."/>
            <person name="Schlacht A."/>
            <person name="Suga H."/>
            <person name="Archibald J."/>
            <person name="Ball S.G."/>
            <person name="Clark G."/>
            <person name="Dacks J."/>
            <person name="Van Der Giezen M."/>
            <person name="Tsaousis A."/>
            <person name="Roger A."/>
        </authorList>
    </citation>
    <scope>NUCLEOTIDE SEQUENCE [LARGE SCALE GENOMIC DNA]</scope>
    <source>
        <strain evidence="7">ATCC 50177 / NandII</strain>
    </source>
</reference>
<dbReference type="InterPro" id="IPR001816">
    <property type="entry name" value="Transl_elong_EFTs/EF1B"/>
</dbReference>
<dbReference type="NCBIfam" id="TIGR00116">
    <property type="entry name" value="tsf"/>
    <property type="match status" value="1"/>
</dbReference>
<dbReference type="EMBL" id="LXWW01000421">
    <property type="protein sequence ID" value="OAO13293.1"/>
    <property type="molecule type" value="Genomic_DNA"/>
</dbReference>
<comment type="subcellular location">
    <subcellularLocation>
        <location evidence="4">Mitochondrion</location>
    </subcellularLocation>
</comment>
<dbReference type="CDD" id="cd14275">
    <property type="entry name" value="UBA_EF-Ts"/>
    <property type="match status" value="1"/>
</dbReference>
<dbReference type="AlphaFoldDB" id="A0A196S8D6"/>
<feature type="domain" description="Translation elongation factor EFTs/EF1B dimerisation" evidence="5">
    <location>
        <begin position="91"/>
        <end position="311"/>
    </location>
</feature>
<comment type="caution">
    <text evidence="6">The sequence shown here is derived from an EMBL/GenBank/DDBJ whole genome shotgun (WGS) entry which is preliminary data.</text>
</comment>
<dbReference type="InterPro" id="IPR036402">
    <property type="entry name" value="EF-Ts_dimer_sf"/>
</dbReference>
<dbReference type="OrthoDB" id="277235at2759"/>
<keyword evidence="7" id="KW-1185">Reference proteome</keyword>
<dbReference type="Gene3D" id="3.30.479.20">
    <property type="entry name" value="Elongation factor Ts, dimerisation domain"/>
    <property type="match status" value="2"/>
</dbReference>